<dbReference type="PANTHER" id="PTHR24412:SF489">
    <property type="entry name" value="RING FINGER DOMAIN AND KELCH REPEAT-CONTAINING PROTEIN DDB_G0271372"/>
    <property type="match status" value="1"/>
</dbReference>
<dbReference type="SMART" id="SM00875">
    <property type="entry name" value="BACK"/>
    <property type="match status" value="1"/>
</dbReference>
<reference evidence="6" key="1">
    <citation type="submission" date="2025-08" db="UniProtKB">
        <authorList>
            <consortium name="RefSeq"/>
        </authorList>
    </citation>
    <scope>IDENTIFICATION</scope>
</reference>
<evidence type="ECO:0000313" key="5">
    <source>
        <dbReference type="Proteomes" id="UP001165740"/>
    </source>
</evidence>
<dbReference type="SUPFAM" id="SSF54695">
    <property type="entry name" value="POZ domain"/>
    <property type="match status" value="1"/>
</dbReference>
<dbReference type="RefSeq" id="XP_055871574.1">
    <property type="nucleotide sequence ID" value="XM_056015599.1"/>
</dbReference>
<evidence type="ECO:0000256" key="2">
    <source>
        <dbReference type="ARBA" id="ARBA00022737"/>
    </source>
</evidence>
<evidence type="ECO:0000259" key="4">
    <source>
        <dbReference type="PROSITE" id="PS50097"/>
    </source>
</evidence>
<sequence length="337" mass="38403">MALNEDYEDYKRYDSKLVLYLQKKSEIKEQKPEIRKKIPNKIKSKIEKGVMHSWSHVFARDKFCDFTIFIGDVEFPCHRFVINACSKFFEALLRSDIKEIIKVSTTVHGISEDIFRLVLGVMYGDSSALTAESMTGVWKAAHKLQIDFLMSACEDFILENMNIKDCFSIYADAHLLQSQKVLKSVLNFMTENFASVAKSENFGELLYEDFVNILLMKNVSVSVDFQIESILKWCVPSKSDDTQGSECRVSKLSNLLQVIQMSKMSKKCLASLLTNKLVQEDTAAVALVNAQAAKKVLECDYDSHRRSQDFFSEGFGEDIDISPLLSPSPHPPKRKQK</sequence>
<organism evidence="5 6">
    <name type="scientific">Biomphalaria glabrata</name>
    <name type="common">Bloodfluke planorb</name>
    <name type="synonym">Freshwater snail</name>
    <dbReference type="NCBI Taxonomy" id="6526"/>
    <lineage>
        <taxon>Eukaryota</taxon>
        <taxon>Metazoa</taxon>
        <taxon>Spiralia</taxon>
        <taxon>Lophotrochozoa</taxon>
        <taxon>Mollusca</taxon>
        <taxon>Gastropoda</taxon>
        <taxon>Heterobranchia</taxon>
        <taxon>Euthyneura</taxon>
        <taxon>Panpulmonata</taxon>
        <taxon>Hygrophila</taxon>
        <taxon>Lymnaeoidea</taxon>
        <taxon>Planorbidae</taxon>
        <taxon>Biomphalaria</taxon>
    </lineage>
</organism>
<gene>
    <name evidence="6" type="primary">LOC129923645</name>
</gene>
<evidence type="ECO:0000256" key="3">
    <source>
        <dbReference type="SAM" id="MobiDB-lite"/>
    </source>
</evidence>
<dbReference type="OMA" id="QMESISH"/>
<feature type="domain" description="BTB" evidence="4">
    <location>
        <begin position="64"/>
        <end position="131"/>
    </location>
</feature>
<dbReference type="AlphaFoldDB" id="A0A9W2Z9H4"/>
<accession>A0A9W2Z9H4</accession>
<dbReference type="PROSITE" id="PS50097">
    <property type="entry name" value="BTB"/>
    <property type="match status" value="1"/>
</dbReference>
<dbReference type="Proteomes" id="UP001165740">
    <property type="component" value="Chromosome 17"/>
</dbReference>
<name>A0A9W2Z9H4_BIOGL</name>
<dbReference type="SMART" id="SM00225">
    <property type="entry name" value="BTB"/>
    <property type="match status" value="1"/>
</dbReference>
<dbReference type="InterPro" id="IPR011705">
    <property type="entry name" value="BACK"/>
</dbReference>
<dbReference type="InterPro" id="IPR000210">
    <property type="entry name" value="BTB/POZ_dom"/>
</dbReference>
<evidence type="ECO:0000256" key="1">
    <source>
        <dbReference type="ARBA" id="ARBA00022441"/>
    </source>
</evidence>
<dbReference type="Gene3D" id="1.25.40.420">
    <property type="match status" value="1"/>
</dbReference>
<feature type="region of interest" description="Disordered" evidence="3">
    <location>
        <begin position="317"/>
        <end position="337"/>
    </location>
</feature>
<proteinExistence type="predicted"/>
<keyword evidence="1" id="KW-0880">Kelch repeat</keyword>
<dbReference type="Pfam" id="PF07707">
    <property type="entry name" value="BACK"/>
    <property type="match status" value="1"/>
</dbReference>
<dbReference type="Pfam" id="PF00651">
    <property type="entry name" value="BTB"/>
    <property type="match status" value="1"/>
</dbReference>
<dbReference type="InterPro" id="IPR011333">
    <property type="entry name" value="SKP1/BTB/POZ_sf"/>
</dbReference>
<dbReference type="PANTHER" id="PTHR24412">
    <property type="entry name" value="KELCH PROTEIN"/>
    <property type="match status" value="1"/>
</dbReference>
<dbReference type="CDD" id="cd14733">
    <property type="entry name" value="BACK"/>
    <property type="match status" value="1"/>
</dbReference>
<dbReference type="GeneID" id="129923645"/>
<keyword evidence="5" id="KW-1185">Reference proteome</keyword>
<dbReference type="OrthoDB" id="1925334at2759"/>
<evidence type="ECO:0000313" key="6">
    <source>
        <dbReference type="RefSeq" id="XP_055871574.1"/>
    </source>
</evidence>
<protein>
    <submittedName>
        <fullName evidence="6">Kelch-like protein 40 isoform X1</fullName>
    </submittedName>
</protein>
<keyword evidence="2" id="KW-0677">Repeat</keyword>
<dbReference type="Gene3D" id="3.30.710.10">
    <property type="entry name" value="Potassium Channel Kv1.1, Chain A"/>
    <property type="match status" value="1"/>
</dbReference>
<dbReference type="CDD" id="cd18186">
    <property type="entry name" value="BTB_POZ_ZBTB_KLHL-like"/>
    <property type="match status" value="1"/>
</dbReference>